<accession>A0ABD3M6Y9</accession>
<sequence length="277" mass="30003">MTTLKQSAKFHQIGPAISTYIEVANKMLVKILKRTILNYYASIDPIWSGGTASDPAPENCPHCLNIGGTEASCGKLLTAYHKGHFEVKTCAINHPEEVATQECFDAHPLTFVEDKLYGAPIDPLYPGRVYLPSSDFARLTQGAGGYYHFHHLFQLPDGLRGNLDLLQWYKLTANSCVTEGYDTYSWPEGFDQGRVPMCNSISPDGRGGVPEQFWNCAEVAIKVGNGCDDGDGASESSNSLGAAASLPTSTASSSFSTTYSPYDAALCISIDDNYCIN</sequence>
<name>A0ABD3M6Y9_9STRA</name>
<gene>
    <name evidence="1" type="ORF">ACHAWU_000701</name>
</gene>
<keyword evidence="2" id="KW-1185">Reference proteome</keyword>
<protein>
    <submittedName>
        <fullName evidence="1">Uncharacterized protein</fullName>
    </submittedName>
</protein>
<evidence type="ECO:0000313" key="1">
    <source>
        <dbReference type="EMBL" id="KAL3759402.1"/>
    </source>
</evidence>
<dbReference type="EMBL" id="JALLBG020000200">
    <property type="protein sequence ID" value="KAL3759402.1"/>
    <property type="molecule type" value="Genomic_DNA"/>
</dbReference>
<organism evidence="1 2">
    <name type="scientific">Discostella pseudostelligera</name>
    <dbReference type="NCBI Taxonomy" id="259834"/>
    <lineage>
        <taxon>Eukaryota</taxon>
        <taxon>Sar</taxon>
        <taxon>Stramenopiles</taxon>
        <taxon>Ochrophyta</taxon>
        <taxon>Bacillariophyta</taxon>
        <taxon>Coscinodiscophyceae</taxon>
        <taxon>Thalassiosirophycidae</taxon>
        <taxon>Stephanodiscales</taxon>
        <taxon>Stephanodiscaceae</taxon>
        <taxon>Discostella</taxon>
    </lineage>
</organism>
<reference evidence="1 2" key="1">
    <citation type="submission" date="2024-10" db="EMBL/GenBank/DDBJ databases">
        <title>Updated reference genomes for cyclostephanoid diatoms.</title>
        <authorList>
            <person name="Roberts W.R."/>
            <person name="Alverson A.J."/>
        </authorList>
    </citation>
    <scope>NUCLEOTIDE SEQUENCE [LARGE SCALE GENOMIC DNA]</scope>
    <source>
        <strain evidence="1 2">AJA232-27</strain>
    </source>
</reference>
<dbReference type="Proteomes" id="UP001530293">
    <property type="component" value="Unassembled WGS sequence"/>
</dbReference>
<evidence type="ECO:0000313" key="2">
    <source>
        <dbReference type="Proteomes" id="UP001530293"/>
    </source>
</evidence>
<proteinExistence type="predicted"/>
<dbReference type="AlphaFoldDB" id="A0ABD3M6Y9"/>
<comment type="caution">
    <text evidence="1">The sequence shown here is derived from an EMBL/GenBank/DDBJ whole genome shotgun (WGS) entry which is preliminary data.</text>
</comment>